<dbReference type="InterPro" id="IPR004305">
    <property type="entry name" value="Thiaminase-2/PQQC"/>
</dbReference>
<feature type="domain" description="Thiaminase-2/PQQC" evidence="6">
    <location>
        <begin position="31"/>
        <end position="240"/>
    </location>
</feature>
<dbReference type="NCBIfam" id="TIGR02111">
    <property type="entry name" value="PQQ_syn_pqqC"/>
    <property type="match status" value="1"/>
</dbReference>
<dbReference type="SUPFAM" id="SSF48613">
    <property type="entry name" value="Heme oxygenase-like"/>
    <property type="match status" value="1"/>
</dbReference>
<keyword evidence="3 4" id="KW-0560">Oxidoreductase</keyword>
<comment type="similarity">
    <text evidence="4">Belongs to the PqqC family.</text>
</comment>
<dbReference type="AlphaFoldDB" id="S3Z7N2"/>
<dbReference type="PATRIC" id="fig|1286094.4.peg.7164"/>
<sequence>MTATVKTFHTDTDTGAGGVGAPWTPDELTERLRAVSAERYHDRHPFNVRMHQGALTPAELRRWIANRFHYQRHIPVKDALILAKFDDPALRRGWSRRIRDHDGERPGEGGIERWLRLGEAAGIAREELWDTSRVLPGVRLAVDGYVNFCRLRPALDAVAASLTELSAPDLMRTRIAAFERHYPWIDAEGLAYFRGRVGQGGRDGQEALGLVRAWARTREQQERAVAALAFKCDVLWSLLDAVDGAGRGDGAGGGDAAGGGDGASREASGAVAGERGGHA</sequence>
<evidence type="ECO:0000256" key="1">
    <source>
        <dbReference type="ARBA" id="ARBA00004948"/>
    </source>
</evidence>
<evidence type="ECO:0000256" key="2">
    <source>
        <dbReference type="ARBA" id="ARBA00022905"/>
    </source>
</evidence>
<name>S3Z7N2_9ACTN</name>
<dbReference type="InterPro" id="IPR016084">
    <property type="entry name" value="Haem_Oase-like_multi-hlx"/>
</dbReference>
<evidence type="ECO:0000256" key="5">
    <source>
        <dbReference type="SAM" id="MobiDB-lite"/>
    </source>
</evidence>
<keyword evidence="2 4" id="KW-0884">PQQ biosynthesis</keyword>
<dbReference type="Pfam" id="PF03070">
    <property type="entry name" value="TENA_THI-4"/>
    <property type="match status" value="1"/>
</dbReference>
<evidence type="ECO:0000259" key="6">
    <source>
        <dbReference type="Pfam" id="PF03070"/>
    </source>
</evidence>
<organism evidence="7 8">
    <name type="scientific">Streptomyces aurantiacus JA 4570</name>
    <dbReference type="NCBI Taxonomy" id="1286094"/>
    <lineage>
        <taxon>Bacteria</taxon>
        <taxon>Bacillati</taxon>
        <taxon>Actinomycetota</taxon>
        <taxon>Actinomycetes</taxon>
        <taxon>Kitasatosporales</taxon>
        <taxon>Streptomycetaceae</taxon>
        <taxon>Streptomyces</taxon>
        <taxon>Streptomyces aurantiacus group</taxon>
    </lineage>
</organism>
<keyword evidence="8" id="KW-1185">Reference proteome</keyword>
<gene>
    <name evidence="4" type="primary">pqqC</name>
    <name evidence="7" type="ORF">STRAU_7239</name>
</gene>
<dbReference type="EC" id="1.3.3.11" evidence="4"/>
<proteinExistence type="inferred from homology"/>
<reference evidence="7 8" key="1">
    <citation type="submission" date="2013-02" db="EMBL/GenBank/DDBJ databases">
        <title>Draft Genome Sequence of Streptomyces aurantiacus, Which Produces Setomimycin.</title>
        <authorList>
            <person name="Gruening B.A."/>
            <person name="Praeg A."/>
            <person name="Erxleben A."/>
            <person name="Guenther S."/>
            <person name="Mueller M."/>
        </authorList>
    </citation>
    <scope>NUCLEOTIDE SEQUENCE [LARGE SCALE GENOMIC DNA]</scope>
    <source>
        <strain evidence="7 8">JA 4570</strain>
    </source>
</reference>
<dbReference type="PANTHER" id="PTHR40279:SF3">
    <property type="entry name" value="4-AMINOBENZOATE SYNTHASE"/>
    <property type="match status" value="1"/>
</dbReference>
<dbReference type="Proteomes" id="UP000014629">
    <property type="component" value="Unassembled WGS sequence"/>
</dbReference>
<dbReference type="GO" id="GO:0018189">
    <property type="term" value="P:pyrroloquinoline quinone biosynthetic process"/>
    <property type="evidence" value="ECO:0007669"/>
    <property type="project" value="UniProtKB-UniRule"/>
</dbReference>
<evidence type="ECO:0000256" key="3">
    <source>
        <dbReference type="ARBA" id="ARBA00023002"/>
    </source>
</evidence>
<dbReference type="OrthoDB" id="9800756at2"/>
<dbReference type="Gene3D" id="1.20.910.10">
    <property type="entry name" value="Heme oxygenase-like"/>
    <property type="match status" value="1"/>
</dbReference>
<accession>S3Z7N2</accession>
<feature type="region of interest" description="Disordered" evidence="5">
    <location>
        <begin position="1"/>
        <end position="24"/>
    </location>
</feature>
<dbReference type="RefSeq" id="WP_016645345.1">
    <property type="nucleotide sequence ID" value="NZ_AOPZ01000497.1"/>
</dbReference>
<feature type="compositionally biased region" description="Gly residues" evidence="5">
    <location>
        <begin position="251"/>
        <end position="262"/>
    </location>
</feature>
<comment type="function">
    <text evidence="4">Ring cyclization and eight-electron oxidation of 3a-(2-amino-2-carboxyethyl)-4,5-dioxo-4,5,6,7,8,9-hexahydroquinoline-7,9-dicarboxylic-acid to PQQ.</text>
</comment>
<comment type="catalytic activity">
    <reaction evidence="4">
        <text>6-(2-amino-2-carboxyethyl)-7,8-dioxo-1,2,3,4,7,8-hexahydroquinoline-2,4-dicarboxylate + 3 O2 = pyrroloquinoline quinone + 2 H2O2 + 2 H2O + H(+)</text>
        <dbReference type="Rhea" id="RHEA:10692"/>
        <dbReference type="ChEBI" id="CHEBI:15377"/>
        <dbReference type="ChEBI" id="CHEBI:15378"/>
        <dbReference type="ChEBI" id="CHEBI:15379"/>
        <dbReference type="ChEBI" id="CHEBI:16240"/>
        <dbReference type="ChEBI" id="CHEBI:58442"/>
        <dbReference type="ChEBI" id="CHEBI:58778"/>
        <dbReference type="EC" id="1.3.3.11"/>
    </reaction>
</comment>
<dbReference type="EMBL" id="AOPZ01000497">
    <property type="protein sequence ID" value="EPH39716.1"/>
    <property type="molecule type" value="Genomic_DNA"/>
</dbReference>
<evidence type="ECO:0000313" key="8">
    <source>
        <dbReference type="Proteomes" id="UP000014629"/>
    </source>
</evidence>
<dbReference type="PANTHER" id="PTHR40279">
    <property type="entry name" value="PQQC-LIKE PROTEIN"/>
    <property type="match status" value="1"/>
</dbReference>
<dbReference type="InterPro" id="IPR039068">
    <property type="entry name" value="PqqC-like"/>
</dbReference>
<dbReference type="UniPathway" id="UPA00539"/>
<dbReference type="HAMAP" id="MF_00654">
    <property type="entry name" value="PQQ_syn_PqqC"/>
    <property type="match status" value="1"/>
</dbReference>
<dbReference type="InterPro" id="IPR011845">
    <property type="entry name" value="PqqC"/>
</dbReference>
<protein>
    <recommendedName>
        <fullName evidence="4">Pyrroloquinoline-quinone synthase</fullName>
        <ecNumber evidence="4">1.3.3.11</ecNumber>
    </recommendedName>
    <alternativeName>
        <fullName evidence="4">Coenzyme PQQ synthesis protein C</fullName>
    </alternativeName>
    <alternativeName>
        <fullName evidence="4">Pyrroloquinoline quinone biosynthesis protein C</fullName>
    </alternativeName>
</protein>
<comment type="caution">
    <text evidence="7">The sequence shown here is derived from an EMBL/GenBank/DDBJ whole genome shotgun (WGS) entry which is preliminary data.</text>
</comment>
<comment type="pathway">
    <text evidence="4">Cofactor biosynthesis; pyrroloquinoline quinone biosynthesis.</text>
</comment>
<comment type="pathway">
    <text evidence="1">Cofactor biosynthesis; thiamine diphosphate biosynthesis.</text>
</comment>
<feature type="region of interest" description="Disordered" evidence="5">
    <location>
        <begin position="251"/>
        <end position="279"/>
    </location>
</feature>
<evidence type="ECO:0000256" key="4">
    <source>
        <dbReference type="HAMAP-Rule" id="MF_00654"/>
    </source>
</evidence>
<evidence type="ECO:0000313" key="7">
    <source>
        <dbReference type="EMBL" id="EPH39716.1"/>
    </source>
</evidence>
<dbReference type="GO" id="GO:0033732">
    <property type="term" value="F:pyrroloquinoline-quinone synthase activity"/>
    <property type="evidence" value="ECO:0007669"/>
    <property type="project" value="UniProtKB-EC"/>
</dbReference>